<dbReference type="RefSeq" id="WP_168907713.1">
    <property type="nucleotide sequence ID" value="NZ_CP051428.1"/>
</dbReference>
<keyword evidence="2" id="KW-0472">Membrane</keyword>
<evidence type="ECO:0000256" key="2">
    <source>
        <dbReference type="SAM" id="Phobius"/>
    </source>
</evidence>
<sequence>MHAESSTPVDWFYLSLFAVLMIGMLVLFWIGFKKLDDSDEEDEDFGDGRPAAPATGDSGASLSYDKDRS</sequence>
<feature type="region of interest" description="Disordered" evidence="1">
    <location>
        <begin position="38"/>
        <end position="69"/>
    </location>
</feature>
<dbReference type="EMBL" id="CP051428">
    <property type="protein sequence ID" value="QJC52138.1"/>
    <property type="molecule type" value="Genomic_DNA"/>
</dbReference>
<organism evidence="3 4">
    <name type="scientific">Paenibacillus albicereus</name>
    <dbReference type="NCBI Taxonomy" id="2726185"/>
    <lineage>
        <taxon>Bacteria</taxon>
        <taxon>Bacillati</taxon>
        <taxon>Bacillota</taxon>
        <taxon>Bacilli</taxon>
        <taxon>Bacillales</taxon>
        <taxon>Paenibacillaceae</taxon>
        <taxon>Paenibacillus</taxon>
    </lineage>
</organism>
<proteinExistence type="predicted"/>
<keyword evidence="2" id="KW-0812">Transmembrane</keyword>
<dbReference type="AlphaFoldDB" id="A0A6H2GYE0"/>
<name>A0A6H2GYE0_9BACL</name>
<dbReference type="KEGG" id="palr:HGI30_11605"/>
<evidence type="ECO:0000256" key="1">
    <source>
        <dbReference type="SAM" id="MobiDB-lite"/>
    </source>
</evidence>
<evidence type="ECO:0000313" key="4">
    <source>
        <dbReference type="Proteomes" id="UP000502136"/>
    </source>
</evidence>
<protein>
    <submittedName>
        <fullName evidence="3">Uncharacterized protein</fullName>
    </submittedName>
</protein>
<reference evidence="3 4" key="1">
    <citation type="submission" date="2020-04" db="EMBL/GenBank/DDBJ databases">
        <title>Novel Paenibacillus strain UniB2 isolated from commercial digestive syrup.</title>
        <authorList>
            <person name="Thorat V."/>
            <person name="Kirdat K."/>
            <person name="Tiwarekar B."/>
            <person name="Yadav A."/>
        </authorList>
    </citation>
    <scope>NUCLEOTIDE SEQUENCE [LARGE SCALE GENOMIC DNA]</scope>
    <source>
        <strain evidence="3 4">UniB2</strain>
    </source>
</reference>
<keyword evidence="2" id="KW-1133">Transmembrane helix</keyword>
<feature type="transmembrane region" description="Helical" evidence="2">
    <location>
        <begin position="12"/>
        <end position="32"/>
    </location>
</feature>
<keyword evidence="4" id="KW-1185">Reference proteome</keyword>
<evidence type="ECO:0000313" key="3">
    <source>
        <dbReference type="EMBL" id="QJC52138.1"/>
    </source>
</evidence>
<dbReference type="Proteomes" id="UP000502136">
    <property type="component" value="Chromosome"/>
</dbReference>
<gene>
    <name evidence="3" type="ORF">HGI30_11605</name>
</gene>
<accession>A0A6H2GYE0</accession>